<dbReference type="Proteomes" id="UP001407347">
    <property type="component" value="Unassembled WGS sequence"/>
</dbReference>
<accession>A0ABV0A7K4</accession>
<gene>
    <name evidence="1" type="ORF">PUR29_35215</name>
</gene>
<organism evidence="1 2">
    <name type="scientific">Methylobacterium ajmalii</name>
    <dbReference type="NCBI Taxonomy" id="2738439"/>
    <lineage>
        <taxon>Bacteria</taxon>
        <taxon>Pseudomonadati</taxon>
        <taxon>Pseudomonadota</taxon>
        <taxon>Alphaproteobacteria</taxon>
        <taxon>Hyphomicrobiales</taxon>
        <taxon>Methylobacteriaceae</taxon>
        <taxon>Methylobacterium</taxon>
    </lineage>
</organism>
<comment type="caution">
    <text evidence="1">The sequence shown here is derived from an EMBL/GenBank/DDBJ whole genome shotgun (WGS) entry which is preliminary data.</text>
</comment>
<dbReference type="EMBL" id="JAQYXP010000006">
    <property type="protein sequence ID" value="MEN3238690.1"/>
    <property type="molecule type" value="Genomic_DNA"/>
</dbReference>
<dbReference type="RefSeq" id="WP_346013814.1">
    <property type="nucleotide sequence ID" value="NZ_JAQYXP010000006.1"/>
</dbReference>
<evidence type="ECO:0000313" key="1">
    <source>
        <dbReference type="EMBL" id="MEN3238690.1"/>
    </source>
</evidence>
<protein>
    <submittedName>
        <fullName evidence="1">Uncharacterized protein</fullName>
    </submittedName>
</protein>
<evidence type="ECO:0000313" key="2">
    <source>
        <dbReference type="Proteomes" id="UP001407347"/>
    </source>
</evidence>
<proteinExistence type="predicted"/>
<reference evidence="1 2" key="1">
    <citation type="journal article" date="2023" name="PLoS ONE">
        <title>Complete genome assembly of Hawai'i environmental nontuberculous mycobacteria reveals unexpected co-isolation with methylobacteria.</title>
        <authorList>
            <person name="Hendrix J."/>
            <person name="Epperson L.E."/>
            <person name="Tong E.I."/>
            <person name="Chan Y.L."/>
            <person name="Hasan N.A."/>
            <person name="Dawrs S.N."/>
            <person name="Norton G.J."/>
            <person name="Virdi R."/>
            <person name="Crooks J.L."/>
            <person name="Chan E.D."/>
            <person name="Honda J.R."/>
            <person name="Strong M."/>
        </authorList>
    </citation>
    <scope>NUCLEOTIDE SEQUENCE [LARGE SCALE GENOMIC DNA]</scope>
    <source>
        <strain evidence="1 2">NJH_HI04-1</strain>
    </source>
</reference>
<name>A0ABV0A7K4_9HYPH</name>
<sequence>MDLFSNLNFDEMNEKLYYQIYLYARRASWRPGKELFVALNEEKDTVLRVSYLTFPSGAYYPSDEDMKATDWVVY</sequence>
<keyword evidence="2" id="KW-1185">Reference proteome</keyword>